<evidence type="ECO:0000256" key="2">
    <source>
        <dbReference type="ARBA" id="ARBA00022475"/>
    </source>
</evidence>
<feature type="transmembrane region" description="Helical" evidence="6">
    <location>
        <begin position="706"/>
        <end position="734"/>
    </location>
</feature>
<dbReference type="Proteomes" id="UP001164726">
    <property type="component" value="Chromosome"/>
</dbReference>
<dbReference type="KEGG" id="fhl:OE105_13665"/>
<dbReference type="GO" id="GO:0005886">
    <property type="term" value="C:plasma membrane"/>
    <property type="evidence" value="ECO:0007669"/>
    <property type="project" value="UniProtKB-SubCell"/>
</dbReference>
<feature type="domain" description="ABC3 transporter permease C-terminal" evidence="7">
    <location>
        <begin position="749"/>
        <end position="852"/>
    </location>
</feature>
<name>A0A9E8M088_9BACI</name>
<accession>A0A9E8M088</accession>
<feature type="transmembrane region" description="Helical" evidence="6">
    <location>
        <begin position="792"/>
        <end position="817"/>
    </location>
</feature>
<reference evidence="8" key="1">
    <citation type="submission" date="2022-09" db="EMBL/GenBank/DDBJ databases">
        <title>Complete Genomes of Fervidibacillus albus and Fervidibacillus halotolerans isolated from tidal flat sediments.</title>
        <authorList>
            <person name="Kwon K.K."/>
            <person name="Yang S.-H."/>
            <person name="Park M.J."/>
            <person name="Oh H.-M."/>
        </authorList>
    </citation>
    <scope>NUCLEOTIDE SEQUENCE</scope>
    <source>
        <strain evidence="8">MEBiC13594</strain>
    </source>
</reference>
<feature type="transmembrane region" description="Helical" evidence="6">
    <location>
        <begin position="829"/>
        <end position="852"/>
    </location>
</feature>
<feature type="transmembrane region" description="Helical" evidence="6">
    <location>
        <begin position="602"/>
        <end position="630"/>
    </location>
</feature>
<keyword evidence="2" id="KW-1003">Cell membrane</keyword>
<dbReference type="RefSeq" id="WP_275420680.1">
    <property type="nucleotide sequence ID" value="NZ_CP106877.1"/>
</dbReference>
<evidence type="ECO:0000256" key="1">
    <source>
        <dbReference type="ARBA" id="ARBA00004651"/>
    </source>
</evidence>
<evidence type="ECO:0000313" key="8">
    <source>
        <dbReference type="EMBL" id="WAA12545.1"/>
    </source>
</evidence>
<evidence type="ECO:0000259" key="7">
    <source>
        <dbReference type="Pfam" id="PF02687"/>
    </source>
</evidence>
<dbReference type="EMBL" id="CP106877">
    <property type="protein sequence ID" value="WAA12545.1"/>
    <property type="molecule type" value="Genomic_DNA"/>
</dbReference>
<keyword evidence="3 6" id="KW-0812">Transmembrane</keyword>
<evidence type="ECO:0000256" key="4">
    <source>
        <dbReference type="ARBA" id="ARBA00022989"/>
    </source>
</evidence>
<sequence length="865" mass="99214">MYRLIFKNFLYYWRSTLSILLILILVGLTLVYSFQTIEKMRIKSTTDLTDEWRTGYDLLVSPATLDDAQYVEPIQHGLEASKVLDNHFVRRSDMSHYGGGISIEQYEQIQSIEGVQVAAPLSFIGYIENEGLSLDFNIDEYGFYMRQTSVQVFDGIRYRDITYEHNKDGFIYQYIDEKTMNNIVDILPQIVEEGGWIPTSVGINPVLRTDGSAWSFAAIDPEQEAQLLNMDKAIVQGEYFSLDENLETKNGVPVIPLILLNQPYDVIFHTTVYKIDVPENADYEQIMDLGGAEYLRTLPKEKKVELTFNPYGADYLYEFGHIRYEDGQLIESESRFSYQDEWGMIEYSPLQFKSVSTTLSDNIPVVEALPQGTRGEQINYRNARSASLNKTFGLEVIGQFDAKLLTYQFTTSESPLMPDFYKPENVYITHDVEQQPYDEPFIYQNSPYKNNYYTGGIDAITTLQAAEYILGEEPISIVRVIVEGAGKRSPESMAKVEKVAEEIREKTGLQVDIMLGAADRKVHVLLNDFESIPGYGYLLEGWSQEGMSFVIEERVNTTNIILSSFIILMGFIGLSLVYKNYTNNRKRDMQIQHIFGWTKKKIVLLIVFESLALLILLCISFIIIVSLGTIDMNSVWFIVSIWIVGSIAVITFLYILPIIRSLNTHSSRMEIGRSKHLFLSQRPAKTLLSISIRQMMRHPTRTTTKMLIVICTLLYVTFFITTMEHSSSILILTFLGERIDTSLSPFQWILFTAGIVLALFSYFAILLNQMESRQKDIQIYQAWGWERKKWTIWYLFEEVLIVIGGIIIGTLFSYILLKLSVANVTWNVTLVSIVNLSILIITVIMSLITLTIRSRNISLREFHLT</sequence>
<feature type="transmembrane region" description="Helical" evidence="6">
    <location>
        <begin position="636"/>
        <end position="659"/>
    </location>
</feature>
<gene>
    <name evidence="8" type="ORF">OE105_13665</name>
</gene>
<evidence type="ECO:0000256" key="6">
    <source>
        <dbReference type="SAM" id="Phobius"/>
    </source>
</evidence>
<keyword evidence="9" id="KW-1185">Reference proteome</keyword>
<evidence type="ECO:0000256" key="3">
    <source>
        <dbReference type="ARBA" id="ARBA00022692"/>
    </source>
</evidence>
<organism evidence="8 9">
    <name type="scientific">Fervidibacillus halotolerans</name>
    <dbReference type="NCBI Taxonomy" id="2980027"/>
    <lineage>
        <taxon>Bacteria</taxon>
        <taxon>Bacillati</taxon>
        <taxon>Bacillota</taxon>
        <taxon>Bacilli</taxon>
        <taxon>Bacillales</taxon>
        <taxon>Bacillaceae</taxon>
        <taxon>Fervidibacillus</taxon>
    </lineage>
</organism>
<proteinExistence type="predicted"/>
<dbReference type="Pfam" id="PF02687">
    <property type="entry name" value="FtsX"/>
    <property type="match status" value="1"/>
</dbReference>
<feature type="transmembrane region" description="Helical" evidence="6">
    <location>
        <begin position="746"/>
        <end position="767"/>
    </location>
</feature>
<dbReference type="AlphaFoldDB" id="A0A9E8M088"/>
<dbReference type="InterPro" id="IPR003838">
    <property type="entry name" value="ABC3_permease_C"/>
</dbReference>
<evidence type="ECO:0000256" key="5">
    <source>
        <dbReference type="ARBA" id="ARBA00023136"/>
    </source>
</evidence>
<protein>
    <recommendedName>
        <fullName evidence="7">ABC3 transporter permease C-terminal domain-containing protein</fullName>
    </recommendedName>
</protein>
<evidence type="ECO:0000313" key="9">
    <source>
        <dbReference type="Proteomes" id="UP001164726"/>
    </source>
</evidence>
<keyword evidence="5 6" id="KW-0472">Membrane</keyword>
<feature type="transmembrane region" description="Helical" evidence="6">
    <location>
        <begin position="560"/>
        <end position="581"/>
    </location>
</feature>
<keyword evidence="4 6" id="KW-1133">Transmembrane helix</keyword>
<comment type="subcellular location">
    <subcellularLocation>
        <location evidence="1">Cell membrane</location>
        <topology evidence="1">Multi-pass membrane protein</topology>
    </subcellularLocation>
</comment>